<dbReference type="AlphaFoldDB" id="A0A376KQZ9"/>
<reference evidence="3 4" key="1">
    <citation type="submission" date="2018-06" db="EMBL/GenBank/DDBJ databases">
        <authorList>
            <consortium name="Pathogen Informatics"/>
            <person name="Doyle S."/>
        </authorList>
    </citation>
    <scope>NUCLEOTIDE SEQUENCE [LARGE SCALE GENOMIC DNA]</scope>
    <source>
        <strain evidence="3 4">NCTC10418</strain>
    </source>
</reference>
<dbReference type="InterPro" id="IPR027463">
    <property type="entry name" value="AcrB_DN_DC_subdom"/>
</dbReference>
<dbReference type="SUPFAM" id="SSF82714">
    <property type="entry name" value="Multidrug efflux transporter AcrB TolC docking domain, DN and DC subdomains"/>
    <property type="match status" value="1"/>
</dbReference>
<proteinExistence type="predicted"/>
<dbReference type="InterPro" id="IPR001036">
    <property type="entry name" value="Acrflvin-R"/>
</dbReference>
<evidence type="ECO:0000256" key="1">
    <source>
        <dbReference type="ARBA" id="ARBA00022692"/>
    </source>
</evidence>
<dbReference type="Pfam" id="PF00873">
    <property type="entry name" value="ACR_tran"/>
    <property type="match status" value="1"/>
</dbReference>
<keyword evidence="2" id="KW-1133">Transmembrane helix</keyword>
<keyword evidence="2" id="KW-0472">Membrane</keyword>
<name>A0A376KQZ9_ECOLX</name>
<dbReference type="EMBL" id="UFZQ01000001">
    <property type="protein sequence ID" value="STE84566.1"/>
    <property type="molecule type" value="Genomic_DNA"/>
</dbReference>
<evidence type="ECO:0000313" key="3">
    <source>
        <dbReference type="EMBL" id="STE84566.1"/>
    </source>
</evidence>
<accession>A0A376KQZ9</accession>
<dbReference type="GO" id="GO:0022857">
    <property type="term" value="F:transmembrane transporter activity"/>
    <property type="evidence" value="ECO:0007669"/>
    <property type="project" value="InterPro"/>
</dbReference>
<dbReference type="GO" id="GO:0016020">
    <property type="term" value="C:membrane"/>
    <property type="evidence" value="ECO:0007669"/>
    <property type="project" value="InterPro"/>
</dbReference>
<organism evidence="3 4">
    <name type="scientific">Escherichia coli</name>
    <dbReference type="NCBI Taxonomy" id="562"/>
    <lineage>
        <taxon>Bacteria</taxon>
        <taxon>Pseudomonadati</taxon>
        <taxon>Pseudomonadota</taxon>
        <taxon>Gammaproteobacteria</taxon>
        <taxon>Enterobacterales</taxon>
        <taxon>Enterobacteriaceae</taxon>
        <taxon>Escherichia</taxon>
    </lineage>
</organism>
<keyword evidence="1" id="KW-0812">Transmembrane</keyword>
<dbReference type="Proteomes" id="UP000255460">
    <property type="component" value="Unassembled WGS sequence"/>
</dbReference>
<dbReference type="Gene3D" id="3.30.2090.10">
    <property type="entry name" value="Multidrug efflux transporter AcrB TolC docking domain, DN and DC subdomains"/>
    <property type="match status" value="1"/>
</dbReference>
<evidence type="ECO:0000313" key="4">
    <source>
        <dbReference type="Proteomes" id="UP000255460"/>
    </source>
</evidence>
<sequence>MVRHNGLDDSPQLQIDIDQRKAQALGVDIDDINDTLQTAWGSSYVNDFMDRGRGEESLCAGSCAVSHAAR</sequence>
<gene>
    <name evidence="3" type="primary">acrD_2</name>
    <name evidence="3" type="ORF">NCTC10418_02264</name>
</gene>
<protein>
    <submittedName>
        <fullName evidence="3">Putative multidrug efflux pump</fullName>
    </submittedName>
</protein>
<evidence type="ECO:0000256" key="2">
    <source>
        <dbReference type="ARBA" id="ARBA00022989"/>
    </source>
</evidence>